<feature type="compositionally biased region" description="Gly residues" evidence="1">
    <location>
        <begin position="251"/>
        <end position="266"/>
    </location>
</feature>
<sequence length="274" mass="31058">MPPGQFKAQRQQAKRDNVIPGMKSLHRGIHHHENKEQVDRFMTHTGRKRNDFRELLVHHQKINEELKDVYARTAALVKDDMTMEERKEASWRAFERIGGKRPKEKVKYAAHLAKVSAEKKKDRSRAEEERLTGGETINIAEGSAAEKLRKKRVGRFVKDQVDRAKMLKRVGDPSNTLGGVGHFDRGSNMLQLRNKTERSVRRAVAHDKRVSAVKDRRKGGRTMWDTNAFDVNKRADGYVRDSSRDYDLGRSRGGGGGGRGRGGAGKRGGRGRGR</sequence>
<dbReference type="AlphaFoldDB" id="A0A7S1M1H9"/>
<organism evidence="2">
    <name type="scientific">Neobodo designis</name>
    <name type="common">Flagellated protozoan</name>
    <name type="synonym">Bodo designis</name>
    <dbReference type="NCBI Taxonomy" id="312471"/>
    <lineage>
        <taxon>Eukaryota</taxon>
        <taxon>Discoba</taxon>
        <taxon>Euglenozoa</taxon>
        <taxon>Kinetoplastea</taxon>
        <taxon>Metakinetoplastina</taxon>
        <taxon>Neobodonida</taxon>
        <taxon>Neobodo</taxon>
    </lineage>
</organism>
<evidence type="ECO:0000313" key="2">
    <source>
        <dbReference type="EMBL" id="CAD9119369.1"/>
    </source>
</evidence>
<name>A0A7S1M1H9_NEODS</name>
<dbReference type="EMBL" id="HBGF01024910">
    <property type="protein sequence ID" value="CAD9119369.1"/>
    <property type="molecule type" value="Transcribed_RNA"/>
</dbReference>
<feature type="region of interest" description="Disordered" evidence="1">
    <location>
        <begin position="234"/>
        <end position="274"/>
    </location>
</feature>
<reference evidence="2" key="1">
    <citation type="submission" date="2021-01" db="EMBL/GenBank/DDBJ databases">
        <authorList>
            <person name="Corre E."/>
            <person name="Pelletier E."/>
            <person name="Niang G."/>
            <person name="Scheremetjew M."/>
            <person name="Finn R."/>
            <person name="Kale V."/>
            <person name="Holt S."/>
            <person name="Cochrane G."/>
            <person name="Meng A."/>
            <person name="Brown T."/>
            <person name="Cohen L."/>
        </authorList>
    </citation>
    <scope>NUCLEOTIDE SEQUENCE</scope>
    <source>
        <strain evidence="2">CCAP 1951/1</strain>
    </source>
</reference>
<feature type="compositionally biased region" description="Basic and acidic residues" evidence="1">
    <location>
        <begin position="234"/>
        <end position="250"/>
    </location>
</feature>
<protein>
    <submittedName>
        <fullName evidence="2">Uncharacterized protein</fullName>
    </submittedName>
</protein>
<gene>
    <name evidence="2" type="ORF">NDES1114_LOCUS16505</name>
</gene>
<proteinExistence type="predicted"/>
<feature type="region of interest" description="Disordered" evidence="1">
    <location>
        <begin position="1"/>
        <end position="20"/>
    </location>
</feature>
<accession>A0A7S1M1H9</accession>
<evidence type="ECO:0000256" key="1">
    <source>
        <dbReference type="SAM" id="MobiDB-lite"/>
    </source>
</evidence>